<name>A0ABY3PBR0_9STAP</name>
<evidence type="ECO:0000259" key="1">
    <source>
        <dbReference type="SMART" id="SM00959"/>
    </source>
</evidence>
<dbReference type="RefSeq" id="WP_229292198.1">
    <property type="nucleotide sequence ID" value="NZ_CP086654.1"/>
</dbReference>
<protein>
    <submittedName>
        <fullName evidence="2">Rho termination factor N-terminal domain-containing protein</fullName>
    </submittedName>
</protein>
<feature type="domain" description="Rho termination factor-like N-terminal" evidence="1">
    <location>
        <begin position="56"/>
        <end position="92"/>
    </location>
</feature>
<keyword evidence="3" id="KW-1185">Reference proteome</keyword>
<organism evidence="2 3">
    <name type="scientific">Staphylococcus ratti</name>
    <dbReference type="NCBI Taxonomy" id="2892440"/>
    <lineage>
        <taxon>Bacteria</taxon>
        <taxon>Bacillati</taxon>
        <taxon>Bacillota</taxon>
        <taxon>Bacilli</taxon>
        <taxon>Bacillales</taxon>
        <taxon>Staphylococcaceae</taxon>
        <taxon>Staphylococcus</taxon>
    </lineage>
</organism>
<reference evidence="2 3" key="1">
    <citation type="journal article" date="2022" name="Pathogens">
        <title>Staphylococcus ratti sp. nov. Isolated from a Lab Rat.</title>
        <authorList>
            <person name="Kovarovic V."/>
            <person name="Sedlacek I."/>
            <person name="Petras P."/>
            <person name="Kralova S."/>
            <person name="Maslanova I."/>
            <person name="Svec P."/>
            <person name="Neumann-Schaal M."/>
            <person name="Botka T."/>
            <person name="Gelbicova T."/>
            <person name="Stankova E."/>
            <person name="Doskar J."/>
            <person name="Pantucek R."/>
        </authorList>
    </citation>
    <scope>NUCLEOTIDE SEQUENCE [LARGE SCALE GENOMIC DNA]</scope>
    <source>
        <strain evidence="2 3">CCM 9025</strain>
    </source>
</reference>
<dbReference type="Gene3D" id="1.10.720.30">
    <property type="entry name" value="SAP domain"/>
    <property type="match status" value="1"/>
</dbReference>
<dbReference type="Proteomes" id="UP001197626">
    <property type="component" value="Chromosome"/>
</dbReference>
<dbReference type="SUPFAM" id="SSF68912">
    <property type="entry name" value="Rho N-terminal domain-like"/>
    <property type="match status" value="1"/>
</dbReference>
<evidence type="ECO:0000313" key="2">
    <source>
        <dbReference type="EMBL" id="UEX89693.1"/>
    </source>
</evidence>
<dbReference type="InterPro" id="IPR036361">
    <property type="entry name" value="SAP_dom_sf"/>
</dbReference>
<dbReference type="EMBL" id="CP086654">
    <property type="protein sequence ID" value="UEX89693.1"/>
    <property type="molecule type" value="Genomic_DNA"/>
</dbReference>
<dbReference type="InterPro" id="IPR011112">
    <property type="entry name" value="Rho-like_N"/>
</dbReference>
<dbReference type="SMART" id="SM00959">
    <property type="entry name" value="Rho_N"/>
    <property type="match status" value="1"/>
</dbReference>
<evidence type="ECO:0000313" key="3">
    <source>
        <dbReference type="Proteomes" id="UP001197626"/>
    </source>
</evidence>
<dbReference type="InterPro" id="IPR036269">
    <property type="entry name" value="Rho_N_sf"/>
</dbReference>
<gene>
    <name evidence="2" type="ORF">LN051_08990</name>
</gene>
<proteinExistence type="predicted"/>
<dbReference type="Pfam" id="PF07498">
    <property type="entry name" value="Rho_N"/>
    <property type="match status" value="1"/>
</dbReference>
<accession>A0ABY3PBR0</accession>
<sequence>MLSRVIAKFTDGQDEGHLYNEGALYPRLGYKPTKKRIEELASGNNKRNLSVIEVIDLAKLKVDELKDIAKEREVNDYDSLKKAELIEALEGGQ</sequence>